<dbReference type="AlphaFoldDB" id="A0A9D4KV43"/>
<keyword evidence="1" id="KW-0175">Coiled coil</keyword>
<evidence type="ECO:0000256" key="1">
    <source>
        <dbReference type="SAM" id="Coils"/>
    </source>
</evidence>
<protein>
    <submittedName>
        <fullName evidence="2">Uncharacterized protein</fullName>
    </submittedName>
</protein>
<dbReference type="EMBL" id="JAIWYP010000003">
    <property type="protein sequence ID" value="KAH3846698.1"/>
    <property type="molecule type" value="Genomic_DNA"/>
</dbReference>
<keyword evidence="3" id="KW-1185">Reference proteome</keyword>
<sequence>MAENENNEIDIVIELKNINMKLNNVLTKDSTELQDIIKNIIVQLKEEMLGSVITRIEKIESDLFEKEENIRMTKQIDKIKKELDKQKNQTEVLRKQLKLKETSNELKLNEIEQHSRRSNIKIEGIPDSEH</sequence>
<feature type="coiled-coil region" evidence="1">
    <location>
        <begin position="69"/>
        <end position="100"/>
    </location>
</feature>
<reference evidence="2" key="1">
    <citation type="journal article" date="2019" name="bioRxiv">
        <title>The Genome of the Zebra Mussel, Dreissena polymorpha: A Resource for Invasive Species Research.</title>
        <authorList>
            <person name="McCartney M.A."/>
            <person name="Auch B."/>
            <person name="Kono T."/>
            <person name="Mallez S."/>
            <person name="Zhang Y."/>
            <person name="Obille A."/>
            <person name="Becker A."/>
            <person name="Abrahante J.E."/>
            <person name="Garbe J."/>
            <person name="Badalamenti J.P."/>
            <person name="Herman A."/>
            <person name="Mangelson H."/>
            <person name="Liachko I."/>
            <person name="Sullivan S."/>
            <person name="Sone E.D."/>
            <person name="Koren S."/>
            <person name="Silverstein K.A.T."/>
            <person name="Beckman K.B."/>
            <person name="Gohl D.M."/>
        </authorList>
    </citation>
    <scope>NUCLEOTIDE SEQUENCE</scope>
    <source>
        <strain evidence="2">Duluth1</strain>
        <tissue evidence="2">Whole animal</tissue>
    </source>
</reference>
<name>A0A9D4KV43_DREPO</name>
<gene>
    <name evidence="2" type="ORF">DPMN_089000</name>
</gene>
<reference evidence="2" key="2">
    <citation type="submission" date="2020-11" db="EMBL/GenBank/DDBJ databases">
        <authorList>
            <person name="McCartney M.A."/>
            <person name="Auch B."/>
            <person name="Kono T."/>
            <person name="Mallez S."/>
            <person name="Becker A."/>
            <person name="Gohl D.M."/>
            <person name="Silverstein K.A.T."/>
            <person name="Koren S."/>
            <person name="Bechman K.B."/>
            <person name="Herman A."/>
            <person name="Abrahante J.E."/>
            <person name="Garbe J."/>
        </authorList>
    </citation>
    <scope>NUCLEOTIDE SEQUENCE</scope>
    <source>
        <strain evidence="2">Duluth1</strain>
        <tissue evidence="2">Whole animal</tissue>
    </source>
</reference>
<accession>A0A9D4KV43</accession>
<evidence type="ECO:0000313" key="2">
    <source>
        <dbReference type="EMBL" id="KAH3846698.1"/>
    </source>
</evidence>
<proteinExistence type="predicted"/>
<dbReference type="Proteomes" id="UP000828390">
    <property type="component" value="Unassembled WGS sequence"/>
</dbReference>
<organism evidence="2 3">
    <name type="scientific">Dreissena polymorpha</name>
    <name type="common">Zebra mussel</name>
    <name type="synonym">Mytilus polymorpha</name>
    <dbReference type="NCBI Taxonomy" id="45954"/>
    <lineage>
        <taxon>Eukaryota</taxon>
        <taxon>Metazoa</taxon>
        <taxon>Spiralia</taxon>
        <taxon>Lophotrochozoa</taxon>
        <taxon>Mollusca</taxon>
        <taxon>Bivalvia</taxon>
        <taxon>Autobranchia</taxon>
        <taxon>Heteroconchia</taxon>
        <taxon>Euheterodonta</taxon>
        <taxon>Imparidentia</taxon>
        <taxon>Neoheterodontei</taxon>
        <taxon>Myida</taxon>
        <taxon>Dreissenoidea</taxon>
        <taxon>Dreissenidae</taxon>
        <taxon>Dreissena</taxon>
    </lineage>
</organism>
<comment type="caution">
    <text evidence="2">The sequence shown here is derived from an EMBL/GenBank/DDBJ whole genome shotgun (WGS) entry which is preliminary data.</text>
</comment>
<evidence type="ECO:0000313" key="3">
    <source>
        <dbReference type="Proteomes" id="UP000828390"/>
    </source>
</evidence>